<feature type="domain" description="HTH tetR-type" evidence="5">
    <location>
        <begin position="5"/>
        <end position="65"/>
    </location>
</feature>
<name>E0I6E7_9BACL</name>
<evidence type="ECO:0000256" key="3">
    <source>
        <dbReference type="ARBA" id="ARBA00023163"/>
    </source>
</evidence>
<dbReference type="PANTHER" id="PTHR47506:SF3">
    <property type="entry name" value="HTH-TYPE TRANSCRIPTIONAL REGULATOR LMRA"/>
    <property type="match status" value="1"/>
</dbReference>
<dbReference type="Proteomes" id="UP000005387">
    <property type="component" value="Unassembled WGS sequence"/>
</dbReference>
<dbReference type="GO" id="GO:0003677">
    <property type="term" value="F:DNA binding"/>
    <property type="evidence" value="ECO:0007669"/>
    <property type="project" value="UniProtKB-UniRule"/>
</dbReference>
<dbReference type="PANTHER" id="PTHR47506">
    <property type="entry name" value="TRANSCRIPTIONAL REGULATORY PROTEIN"/>
    <property type="match status" value="1"/>
</dbReference>
<proteinExistence type="predicted"/>
<dbReference type="AlphaFoldDB" id="E0I6E7"/>
<dbReference type="SUPFAM" id="SSF46689">
    <property type="entry name" value="Homeodomain-like"/>
    <property type="match status" value="1"/>
</dbReference>
<keyword evidence="7" id="KW-1185">Reference proteome</keyword>
<evidence type="ECO:0000259" key="5">
    <source>
        <dbReference type="PROSITE" id="PS50977"/>
    </source>
</evidence>
<dbReference type="RefSeq" id="WP_006037234.1">
    <property type="nucleotide sequence ID" value="NZ_AEDD01000003.1"/>
</dbReference>
<evidence type="ECO:0000256" key="2">
    <source>
        <dbReference type="ARBA" id="ARBA00023125"/>
    </source>
</evidence>
<dbReference type="InterPro" id="IPR001647">
    <property type="entry name" value="HTH_TetR"/>
</dbReference>
<dbReference type="eggNOG" id="COG1309">
    <property type="taxonomic scope" value="Bacteria"/>
</dbReference>
<evidence type="ECO:0000256" key="4">
    <source>
        <dbReference type="PROSITE-ProRule" id="PRU00335"/>
    </source>
</evidence>
<organism evidence="6 7">
    <name type="scientific">Paenibacillus curdlanolyticus YK9</name>
    <dbReference type="NCBI Taxonomy" id="717606"/>
    <lineage>
        <taxon>Bacteria</taxon>
        <taxon>Bacillati</taxon>
        <taxon>Bacillota</taxon>
        <taxon>Bacilli</taxon>
        <taxon>Bacillales</taxon>
        <taxon>Paenibacillaceae</taxon>
        <taxon>Paenibacillus</taxon>
    </lineage>
</organism>
<gene>
    <name evidence="6" type="ORF">PaecuDRAFT_1219</name>
</gene>
<dbReference type="EMBL" id="AEDD01000003">
    <property type="protein sequence ID" value="EFM11613.1"/>
    <property type="molecule type" value="Genomic_DNA"/>
</dbReference>
<dbReference type="PROSITE" id="PS01081">
    <property type="entry name" value="HTH_TETR_1"/>
    <property type="match status" value="1"/>
</dbReference>
<evidence type="ECO:0000313" key="6">
    <source>
        <dbReference type="EMBL" id="EFM11613.1"/>
    </source>
</evidence>
<dbReference type="Pfam" id="PF16925">
    <property type="entry name" value="TetR_C_13"/>
    <property type="match status" value="1"/>
</dbReference>
<dbReference type="InterPro" id="IPR036271">
    <property type="entry name" value="Tet_transcr_reg_TetR-rel_C_sf"/>
</dbReference>
<keyword evidence="1" id="KW-0805">Transcription regulation</keyword>
<feature type="DNA-binding region" description="H-T-H motif" evidence="4">
    <location>
        <begin position="28"/>
        <end position="47"/>
    </location>
</feature>
<keyword evidence="3" id="KW-0804">Transcription</keyword>
<dbReference type="OrthoDB" id="9814200at2"/>
<sequence>MKKGEQTRERIIEQAAALFNTHGYAGVSLNEIIQMTGIQKGGIYRHFTNKDEIALAAYDYAVRVVREKIDAALAGKASAFDKLIAFFEVYGNVVDDPPFTGGCPLLNTAVENDDGHPLLLEKARHTLAVWKQMMKDILQQGIDRGEFRKEIDEESLFSFFIASLEGGILLSKLEGSNQHMGYAIEHISGHLKLFLLHNPDGAG</sequence>
<accession>E0I6E7</accession>
<dbReference type="InterPro" id="IPR009057">
    <property type="entry name" value="Homeodomain-like_sf"/>
</dbReference>
<dbReference type="Pfam" id="PF00440">
    <property type="entry name" value="TetR_N"/>
    <property type="match status" value="1"/>
</dbReference>
<protein>
    <submittedName>
        <fullName evidence="6">Transcriptional regulator, TetR family</fullName>
    </submittedName>
</protein>
<dbReference type="SUPFAM" id="SSF48498">
    <property type="entry name" value="Tetracyclin repressor-like, C-terminal domain"/>
    <property type="match status" value="1"/>
</dbReference>
<keyword evidence="2 4" id="KW-0238">DNA-binding</keyword>
<evidence type="ECO:0000256" key="1">
    <source>
        <dbReference type="ARBA" id="ARBA00023015"/>
    </source>
</evidence>
<evidence type="ECO:0000313" key="7">
    <source>
        <dbReference type="Proteomes" id="UP000005387"/>
    </source>
</evidence>
<dbReference type="PRINTS" id="PR00455">
    <property type="entry name" value="HTHTETR"/>
</dbReference>
<dbReference type="InterPro" id="IPR023772">
    <property type="entry name" value="DNA-bd_HTH_TetR-type_CS"/>
</dbReference>
<reference evidence="6 7" key="1">
    <citation type="submission" date="2010-07" db="EMBL/GenBank/DDBJ databases">
        <title>The draft genome of Paenibacillus curdlanolyticus YK9.</title>
        <authorList>
            <consortium name="US DOE Joint Genome Institute (JGI-PGF)"/>
            <person name="Lucas S."/>
            <person name="Copeland A."/>
            <person name="Lapidus A."/>
            <person name="Cheng J.-F."/>
            <person name="Bruce D."/>
            <person name="Goodwin L."/>
            <person name="Pitluck S."/>
            <person name="Land M.L."/>
            <person name="Hauser L."/>
            <person name="Chang Y.-J."/>
            <person name="Jeffries C."/>
            <person name="Anderson I.J."/>
            <person name="Johnson E."/>
            <person name="Loganathan U."/>
            <person name="Mulhopadhyay B."/>
            <person name="Kyrpides N."/>
            <person name="Woyke T.J."/>
        </authorList>
    </citation>
    <scope>NUCLEOTIDE SEQUENCE [LARGE SCALE GENOMIC DNA]</scope>
    <source>
        <strain evidence="6 7">YK9</strain>
    </source>
</reference>
<dbReference type="InterPro" id="IPR011075">
    <property type="entry name" value="TetR_C"/>
</dbReference>
<dbReference type="STRING" id="717606.PaecuDRAFT_1219"/>
<dbReference type="PROSITE" id="PS50977">
    <property type="entry name" value="HTH_TETR_2"/>
    <property type="match status" value="1"/>
</dbReference>
<dbReference type="Gene3D" id="1.10.357.10">
    <property type="entry name" value="Tetracycline Repressor, domain 2"/>
    <property type="match status" value="1"/>
</dbReference>